<dbReference type="Gene3D" id="2.60.40.760">
    <property type="entry name" value="Expansin, cellulose-binding-like domain"/>
    <property type="match status" value="1"/>
</dbReference>
<protein>
    <submittedName>
        <fullName evidence="6">Uncharacterized protein</fullName>
    </submittedName>
</protein>
<dbReference type="InterPro" id="IPR009009">
    <property type="entry name" value="RlpA-like_DPBB"/>
</dbReference>
<keyword evidence="2" id="KW-0964">Secreted</keyword>
<dbReference type="AlphaFoldDB" id="A0AAV0Q9T4"/>
<evidence type="ECO:0000259" key="5">
    <source>
        <dbReference type="PROSITE" id="PS50843"/>
    </source>
</evidence>
<comment type="similarity">
    <text evidence="3">Belongs to the expansin family.</text>
</comment>
<dbReference type="CDD" id="cd22275">
    <property type="entry name" value="DPBB_EXPB_N"/>
    <property type="match status" value="1"/>
</dbReference>
<dbReference type="PROSITE" id="PS50843">
    <property type="entry name" value="EXPANSIN_CBD"/>
    <property type="match status" value="1"/>
</dbReference>
<dbReference type="PRINTS" id="PR01225">
    <property type="entry name" value="EXPANSNFAMLY"/>
</dbReference>
<dbReference type="PANTHER" id="PTHR31692:SF56">
    <property type="entry name" value="EXPANSIN-B2-RELATED"/>
    <property type="match status" value="1"/>
</dbReference>
<dbReference type="InterPro" id="IPR007118">
    <property type="entry name" value="Expan_Lol_pI"/>
</dbReference>
<dbReference type="InterPro" id="IPR007112">
    <property type="entry name" value="Expansin/allergen_DPBB_dom"/>
</dbReference>
<dbReference type="Gene3D" id="2.40.40.10">
    <property type="entry name" value="RlpA-like domain"/>
    <property type="match status" value="1"/>
</dbReference>
<reference evidence="6" key="1">
    <citation type="submission" date="2022-08" db="EMBL/GenBank/DDBJ databases">
        <authorList>
            <person name="Gutierrez-Valencia J."/>
        </authorList>
    </citation>
    <scope>NUCLEOTIDE SEQUENCE</scope>
</reference>
<dbReference type="InterPro" id="IPR036908">
    <property type="entry name" value="RlpA-like_sf"/>
</dbReference>
<sequence>MASCTNYAFPLFIVQLVVIVLSLSSSTSLFCVGLNAVHNVSAAGADWSDAGATWYGPPTGAGTDGGACGFGSSVRSPPLNSMVAAGGNSLFQGGEGCGACYEVKCTSNPACSGSPVTVVIADQCPGGPCDAESAHFDLSGTAFGAMAKQGAADQLRAAGQLQIQHRRVPCFYQGTTISFAVDAGSNQFYLAAVIEFENGDGELGYVEMKQAANSDPWVPMQRSWGAQWKLNSGSALRAPLSFRLTSATSKRSVVAENVIPYGWTPGQTYWSNVNF</sequence>
<dbReference type="PRINTS" id="PR00829">
    <property type="entry name" value="LOLP1ALLERGN"/>
</dbReference>
<proteinExistence type="inferred from homology"/>
<dbReference type="GO" id="GO:0009653">
    <property type="term" value="P:anatomical structure morphogenesis"/>
    <property type="evidence" value="ECO:0007669"/>
    <property type="project" value="UniProtKB-ARBA"/>
</dbReference>
<dbReference type="Pfam" id="PF03330">
    <property type="entry name" value="DPBB_1"/>
    <property type="match status" value="1"/>
</dbReference>
<dbReference type="EMBL" id="CAMGYJ010000009">
    <property type="protein sequence ID" value="CAI0542003.1"/>
    <property type="molecule type" value="Genomic_DNA"/>
</dbReference>
<feature type="domain" description="Expansin-like CBD" evidence="5">
    <location>
        <begin position="188"/>
        <end position="271"/>
    </location>
</feature>
<dbReference type="InterPro" id="IPR036749">
    <property type="entry name" value="Expansin_CBD_sf"/>
</dbReference>
<dbReference type="InterPro" id="IPR007117">
    <property type="entry name" value="Expansin_CBD"/>
</dbReference>
<comment type="caution">
    <text evidence="6">The sequence shown here is derived from an EMBL/GenBank/DDBJ whole genome shotgun (WGS) entry which is preliminary data.</text>
</comment>
<organism evidence="6 7">
    <name type="scientific">Linum tenue</name>
    <dbReference type="NCBI Taxonomy" id="586396"/>
    <lineage>
        <taxon>Eukaryota</taxon>
        <taxon>Viridiplantae</taxon>
        <taxon>Streptophyta</taxon>
        <taxon>Embryophyta</taxon>
        <taxon>Tracheophyta</taxon>
        <taxon>Spermatophyta</taxon>
        <taxon>Magnoliopsida</taxon>
        <taxon>eudicotyledons</taxon>
        <taxon>Gunneridae</taxon>
        <taxon>Pentapetalae</taxon>
        <taxon>rosids</taxon>
        <taxon>fabids</taxon>
        <taxon>Malpighiales</taxon>
        <taxon>Linaceae</taxon>
        <taxon>Linum</taxon>
    </lineage>
</organism>
<evidence type="ECO:0000256" key="1">
    <source>
        <dbReference type="ARBA" id="ARBA00004613"/>
    </source>
</evidence>
<accession>A0AAV0Q9T4</accession>
<dbReference type="SUPFAM" id="SSF49590">
    <property type="entry name" value="PHL pollen allergen"/>
    <property type="match status" value="1"/>
</dbReference>
<evidence type="ECO:0000256" key="3">
    <source>
        <dbReference type="RuleBase" id="RU003460"/>
    </source>
</evidence>
<name>A0AAV0Q9T4_9ROSI</name>
<evidence type="ECO:0000313" key="6">
    <source>
        <dbReference type="EMBL" id="CAI0542003.1"/>
    </source>
</evidence>
<dbReference type="Pfam" id="PF01357">
    <property type="entry name" value="Expansin_C"/>
    <property type="match status" value="1"/>
</dbReference>
<dbReference type="InterPro" id="IPR005795">
    <property type="entry name" value="LolPI"/>
</dbReference>
<feature type="domain" description="Expansin-like EG45" evidence="4">
    <location>
        <begin position="65"/>
        <end position="175"/>
    </location>
</feature>
<keyword evidence="7" id="KW-1185">Reference proteome</keyword>
<evidence type="ECO:0000259" key="4">
    <source>
        <dbReference type="PROSITE" id="PS50842"/>
    </source>
</evidence>
<evidence type="ECO:0000313" key="7">
    <source>
        <dbReference type="Proteomes" id="UP001154282"/>
    </source>
</evidence>
<comment type="subcellular location">
    <subcellularLocation>
        <location evidence="1">Secreted</location>
    </subcellularLocation>
</comment>
<dbReference type="GO" id="GO:0005576">
    <property type="term" value="C:extracellular region"/>
    <property type="evidence" value="ECO:0007669"/>
    <property type="project" value="UniProtKB-SubCell"/>
</dbReference>
<dbReference type="SMART" id="SM00837">
    <property type="entry name" value="DPBB_1"/>
    <property type="match status" value="1"/>
</dbReference>
<evidence type="ECO:0000256" key="2">
    <source>
        <dbReference type="ARBA" id="ARBA00022525"/>
    </source>
</evidence>
<gene>
    <name evidence="6" type="ORF">LITE_LOCUS42319</name>
</gene>
<dbReference type="PROSITE" id="PS50842">
    <property type="entry name" value="EXPANSIN_EG45"/>
    <property type="match status" value="1"/>
</dbReference>
<dbReference type="Proteomes" id="UP001154282">
    <property type="component" value="Unassembled WGS sequence"/>
</dbReference>
<dbReference type="PANTHER" id="PTHR31692">
    <property type="entry name" value="EXPANSIN-B3"/>
    <property type="match status" value="1"/>
</dbReference>
<dbReference type="SUPFAM" id="SSF50685">
    <property type="entry name" value="Barwin-like endoglucanases"/>
    <property type="match status" value="1"/>
</dbReference>